<dbReference type="PROSITE" id="PS51257">
    <property type="entry name" value="PROKAR_LIPOPROTEIN"/>
    <property type="match status" value="1"/>
</dbReference>
<organism evidence="3 4">
    <name type="scientific">Brevundimonas intermedia</name>
    <dbReference type="NCBI Taxonomy" id="74315"/>
    <lineage>
        <taxon>Bacteria</taxon>
        <taxon>Pseudomonadati</taxon>
        <taxon>Pseudomonadota</taxon>
        <taxon>Alphaproteobacteria</taxon>
        <taxon>Caulobacterales</taxon>
        <taxon>Caulobacteraceae</taxon>
        <taxon>Brevundimonas</taxon>
    </lineage>
</organism>
<gene>
    <name evidence="3" type="ORF">EGY25_15375</name>
</gene>
<feature type="compositionally biased region" description="Polar residues" evidence="1">
    <location>
        <begin position="24"/>
        <end position="33"/>
    </location>
</feature>
<name>A0A4Y9RP46_9CAUL</name>
<evidence type="ECO:0008006" key="5">
    <source>
        <dbReference type="Google" id="ProtNLM"/>
    </source>
</evidence>
<keyword evidence="2" id="KW-0732">Signal</keyword>
<evidence type="ECO:0000313" key="3">
    <source>
        <dbReference type="EMBL" id="TFW11057.1"/>
    </source>
</evidence>
<comment type="caution">
    <text evidence="3">The sequence shown here is derived from an EMBL/GenBank/DDBJ whole genome shotgun (WGS) entry which is preliminary data.</text>
</comment>
<proteinExistence type="predicted"/>
<dbReference type="RefSeq" id="WP_135195885.1">
    <property type="nucleotide sequence ID" value="NZ_SPVH01000007.1"/>
</dbReference>
<evidence type="ECO:0000256" key="1">
    <source>
        <dbReference type="SAM" id="MobiDB-lite"/>
    </source>
</evidence>
<accession>A0A4Y9RP46</accession>
<sequence>MKGLVIAFGLLTLTAACAPDNTRMPESSYQWQQRQDRIEQDWRASQTTPQTAPKTTPAPKDKP</sequence>
<evidence type="ECO:0000256" key="2">
    <source>
        <dbReference type="SAM" id="SignalP"/>
    </source>
</evidence>
<feature type="signal peptide" evidence="2">
    <location>
        <begin position="1"/>
        <end position="18"/>
    </location>
</feature>
<dbReference type="Proteomes" id="UP000298216">
    <property type="component" value="Unassembled WGS sequence"/>
</dbReference>
<reference evidence="3 4" key="1">
    <citation type="submission" date="2019-03" db="EMBL/GenBank/DDBJ databases">
        <title>Draft genome of Brevundimonas sp. a heavy metal resistant soil bacteria.</title>
        <authorList>
            <person name="Soto J."/>
        </authorList>
    </citation>
    <scope>NUCLEOTIDE SEQUENCE [LARGE SCALE GENOMIC DNA]</scope>
    <source>
        <strain evidence="3 4">B-10</strain>
    </source>
</reference>
<feature type="region of interest" description="Disordered" evidence="1">
    <location>
        <begin position="19"/>
        <end position="63"/>
    </location>
</feature>
<dbReference type="AlphaFoldDB" id="A0A4Y9RP46"/>
<evidence type="ECO:0000313" key="4">
    <source>
        <dbReference type="Proteomes" id="UP000298216"/>
    </source>
</evidence>
<protein>
    <recommendedName>
        <fullName evidence="5">Lipoprotein</fullName>
    </recommendedName>
</protein>
<dbReference type="EMBL" id="SPVH01000007">
    <property type="protein sequence ID" value="TFW11057.1"/>
    <property type="molecule type" value="Genomic_DNA"/>
</dbReference>
<keyword evidence="4" id="KW-1185">Reference proteome</keyword>
<feature type="compositionally biased region" description="Low complexity" evidence="1">
    <location>
        <begin position="46"/>
        <end position="63"/>
    </location>
</feature>
<dbReference type="OrthoDB" id="7207002at2"/>
<feature type="chain" id="PRO_5021344544" description="Lipoprotein" evidence="2">
    <location>
        <begin position="19"/>
        <end position="63"/>
    </location>
</feature>